<evidence type="ECO:0000313" key="1">
    <source>
        <dbReference type="EMBL" id="MDK9581193.1"/>
    </source>
</evidence>
<organism evidence="1 2">
    <name type="scientific">Sneathia sanguinegens</name>
    <dbReference type="NCBI Taxonomy" id="40543"/>
    <lineage>
        <taxon>Bacteria</taxon>
        <taxon>Fusobacteriati</taxon>
        <taxon>Fusobacteriota</taxon>
        <taxon>Fusobacteriia</taxon>
        <taxon>Fusobacteriales</taxon>
        <taxon>Leptotrichiaceae</taxon>
        <taxon>Sneathia</taxon>
    </lineage>
</organism>
<comment type="caution">
    <text evidence="1">The sequence shown here is derived from an EMBL/GenBank/DDBJ whole genome shotgun (WGS) entry which is preliminary data.</text>
</comment>
<gene>
    <name evidence="1" type="ORF">QQA45_06835</name>
</gene>
<keyword evidence="2" id="KW-1185">Reference proteome</keyword>
<accession>A0ABT7HKX9</accession>
<name>A0ABT7HKX9_9FUSO</name>
<sequence length="95" mass="11304">MKTTSNYKIYSKINQPKLFNMIHYNISYDDPVVELKNILEEAELNSFYNLFKHKTKVHPLNLLAVIIYAFSNKIESTREIEMERNNITSENIYID</sequence>
<reference evidence="1 2" key="1">
    <citation type="submission" date="2023-06" db="EMBL/GenBank/DDBJ databases">
        <title>Antibody response to the Sneathia vaginalis cytopathogenic toxin A during pregnancy.</title>
        <authorList>
            <person name="Mccoy Z.T."/>
            <person name="Serrano M.G."/>
            <person name="Spaine K."/>
            <person name="Edwards D.J."/>
            <person name="Buck G.A."/>
            <person name="Jefferson K."/>
        </authorList>
    </citation>
    <scope>NUCLEOTIDE SEQUENCE [LARGE SCALE GENOMIC DNA]</scope>
    <source>
        <strain evidence="1 2">CCUG 42621</strain>
    </source>
</reference>
<proteinExistence type="predicted"/>
<dbReference type="Proteomes" id="UP001225134">
    <property type="component" value="Unassembled WGS sequence"/>
</dbReference>
<protein>
    <recommendedName>
        <fullName evidence="3">Transposase</fullName>
    </recommendedName>
</protein>
<evidence type="ECO:0000313" key="2">
    <source>
        <dbReference type="Proteomes" id="UP001225134"/>
    </source>
</evidence>
<dbReference type="PANTHER" id="PTHR33408:SF2">
    <property type="entry name" value="TRANSPOSASE DDE DOMAIN-CONTAINING PROTEIN"/>
    <property type="match status" value="1"/>
</dbReference>
<dbReference type="RefSeq" id="WP_285153582.1">
    <property type="nucleotide sequence ID" value="NZ_JASSPP010000014.1"/>
</dbReference>
<dbReference type="EMBL" id="JASSPP010000014">
    <property type="protein sequence ID" value="MDK9581193.1"/>
    <property type="molecule type" value="Genomic_DNA"/>
</dbReference>
<evidence type="ECO:0008006" key="3">
    <source>
        <dbReference type="Google" id="ProtNLM"/>
    </source>
</evidence>
<dbReference type="PANTHER" id="PTHR33408">
    <property type="entry name" value="TRANSPOSASE"/>
    <property type="match status" value="1"/>
</dbReference>